<evidence type="ECO:0000313" key="2">
    <source>
        <dbReference type="EMBL" id="MDN0022957.1"/>
    </source>
</evidence>
<accession>A0AAW7JHM6</accession>
<organism evidence="3 5">
    <name type="scientific">Leyella lascolaii</name>
    <dbReference type="NCBI Taxonomy" id="1776379"/>
    <lineage>
        <taxon>Bacteria</taxon>
        <taxon>Pseudomonadati</taxon>
        <taxon>Bacteroidota</taxon>
        <taxon>Bacteroidia</taxon>
        <taxon>Bacteroidales</taxon>
        <taxon>Prevotellaceae</taxon>
        <taxon>Leyella</taxon>
    </lineage>
</organism>
<reference evidence="3" key="1">
    <citation type="submission" date="2023-06" db="EMBL/GenBank/DDBJ databases">
        <authorList>
            <person name="Zeman M."/>
            <person name="Kubasova T."/>
            <person name="Jahodarova E."/>
            <person name="Nykrynova M."/>
            <person name="Rychlik I."/>
        </authorList>
    </citation>
    <scope>NUCLEOTIDE SEQUENCE</scope>
    <source>
        <strain evidence="3">ET15</strain>
        <strain evidence="2">ET37</strain>
    </source>
</reference>
<dbReference type="EMBL" id="JAUEIF010000005">
    <property type="protein sequence ID" value="MDN0025339.1"/>
    <property type="molecule type" value="Genomic_DNA"/>
</dbReference>
<evidence type="ECO:0000313" key="5">
    <source>
        <dbReference type="Proteomes" id="UP001168478"/>
    </source>
</evidence>
<evidence type="ECO:0000313" key="4">
    <source>
        <dbReference type="Proteomes" id="UP001167831"/>
    </source>
</evidence>
<comment type="caution">
    <text evidence="3">The sequence shown here is derived from an EMBL/GenBank/DDBJ whole genome shotgun (WGS) entry which is preliminary data.</text>
</comment>
<dbReference type="EMBL" id="JAUEIE010000007">
    <property type="protein sequence ID" value="MDN0022957.1"/>
    <property type="molecule type" value="Genomic_DNA"/>
</dbReference>
<protein>
    <submittedName>
        <fullName evidence="3">Uncharacterized protein</fullName>
    </submittedName>
</protein>
<proteinExistence type="predicted"/>
<dbReference type="AlphaFoldDB" id="A0AAW7JHM6"/>
<keyword evidence="4" id="KW-1185">Reference proteome</keyword>
<dbReference type="Gene3D" id="6.10.250.1080">
    <property type="match status" value="1"/>
</dbReference>
<gene>
    <name evidence="2" type="ORF">QVN81_07990</name>
    <name evidence="3" type="ORF">QVN84_07395</name>
</gene>
<feature type="coiled-coil region" evidence="1">
    <location>
        <begin position="15"/>
        <end position="63"/>
    </location>
</feature>
<evidence type="ECO:0000256" key="1">
    <source>
        <dbReference type="SAM" id="Coils"/>
    </source>
</evidence>
<keyword evidence="1" id="KW-0175">Coiled coil</keyword>
<dbReference type="Proteomes" id="UP001168478">
    <property type="component" value="Unassembled WGS sequence"/>
</dbReference>
<reference evidence="3" key="2">
    <citation type="submission" date="2023-08" db="EMBL/GenBank/DDBJ databases">
        <title>Identification and characterization of horizontal gene transfer across gut microbiota members of farm animals based on homology search.</title>
        <authorList>
            <person name="Schwarzerova J."/>
            <person name="Nykrynova M."/>
            <person name="Jureckova K."/>
            <person name="Cejkova D."/>
            <person name="Rychlik I."/>
        </authorList>
    </citation>
    <scope>NUCLEOTIDE SEQUENCE</scope>
    <source>
        <strain evidence="3">ET15</strain>
        <strain evidence="2">ET37</strain>
    </source>
</reference>
<sequence length="97" mass="11303">MNADEKTIALFTTRVRQLILEYNKIKNENDRLRAMIDERDSALEKMEGQLAQVRNDYESLKMARMVEITNGDLESAQKKISKLIRDVNKCITLVSER</sequence>
<dbReference type="RefSeq" id="WP_021994430.1">
    <property type="nucleotide sequence ID" value="NZ_CALUKV010000005.1"/>
</dbReference>
<evidence type="ECO:0000313" key="3">
    <source>
        <dbReference type="EMBL" id="MDN0025339.1"/>
    </source>
</evidence>
<dbReference type="Proteomes" id="UP001167831">
    <property type="component" value="Unassembled WGS sequence"/>
</dbReference>
<name>A0AAW7JHM6_9BACT</name>